<feature type="region of interest" description="Disordered" evidence="1">
    <location>
        <begin position="139"/>
        <end position="174"/>
    </location>
</feature>
<dbReference type="InterPro" id="IPR012862">
    <property type="entry name" value="DUF1635"/>
</dbReference>
<dbReference type="EMBL" id="JBDFQZ010000005">
    <property type="protein sequence ID" value="KAK9727282.1"/>
    <property type="molecule type" value="Genomic_DNA"/>
</dbReference>
<feature type="compositionally biased region" description="Polar residues" evidence="1">
    <location>
        <begin position="161"/>
        <end position="174"/>
    </location>
</feature>
<comment type="caution">
    <text evidence="2">The sequence shown here is derived from an EMBL/GenBank/DDBJ whole genome shotgun (WGS) entry which is preliminary data.</text>
</comment>
<dbReference type="PANTHER" id="PTHR33431">
    <property type="entry name" value="ENABLED-LIKE PROTEIN (DUF1635)"/>
    <property type="match status" value="1"/>
</dbReference>
<feature type="region of interest" description="Disordered" evidence="1">
    <location>
        <begin position="295"/>
        <end position="322"/>
    </location>
</feature>
<evidence type="ECO:0000313" key="2">
    <source>
        <dbReference type="EMBL" id="KAK9727282.1"/>
    </source>
</evidence>
<dbReference type="Proteomes" id="UP001443914">
    <property type="component" value="Unassembled WGS sequence"/>
</dbReference>
<proteinExistence type="predicted"/>
<dbReference type="PANTHER" id="PTHR33431:SF12">
    <property type="entry name" value="HIGH MOBILITY GROUP BOX PROTEIN, PUTATIVE (DUF1635)-RELATED"/>
    <property type="match status" value="1"/>
</dbReference>
<dbReference type="AlphaFoldDB" id="A0AAW1L0E5"/>
<reference evidence="2" key="1">
    <citation type="submission" date="2024-03" db="EMBL/GenBank/DDBJ databases">
        <title>WGS assembly of Saponaria officinalis var. Norfolk2.</title>
        <authorList>
            <person name="Jenkins J."/>
            <person name="Shu S."/>
            <person name="Grimwood J."/>
            <person name="Barry K."/>
            <person name="Goodstein D."/>
            <person name="Schmutz J."/>
            <person name="Leebens-Mack J."/>
            <person name="Osbourn A."/>
        </authorList>
    </citation>
    <scope>NUCLEOTIDE SEQUENCE [LARGE SCALE GENOMIC DNA]</scope>
    <source>
        <strain evidence="2">JIC</strain>
    </source>
</reference>
<organism evidence="2 3">
    <name type="scientific">Saponaria officinalis</name>
    <name type="common">Common soapwort</name>
    <name type="synonym">Lychnis saponaria</name>
    <dbReference type="NCBI Taxonomy" id="3572"/>
    <lineage>
        <taxon>Eukaryota</taxon>
        <taxon>Viridiplantae</taxon>
        <taxon>Streptophyta</taxon>
        <taxon>Embryophyta</taxon>
        <taxon>Tracheophyta</taxon>
        <taxon>Spermatophyta</taxon>
        <taxon>Magnoliopsida</taxon>
        <taxon>eudicotyledons</taxon>
        <taxon>Gunneridae</taxon>
        <taxon>Pentapetalae</taxon>
        <taxon>Caryophyllales</taxon>
        <taxon>Caryophyllaceae</taxon>
        <taxon>Caryophylleae</taxon>
        <taxon>Saponaria</taxon>
    </lineage>
</organism>
<dbReference type="Pfam" id="PF07795">
    <property type="entry name" value="DUF1635"/>
    <property type="match status" value="1"/>
</dbReference>
<protein>
    <submittedName>
        <fullName evidence="2">Uncharacterized protein</fullName>
    </submittedName>
</protein>
<keyword evidence="3" id="KW-1185">Reference proteome</keyword>
<sequence length="322" mass="35530">MDNSEDVDITQFLNFDQTKDTLSQTEVINQLLAERTQFLTEKNQLLAERGQFLIEKGQLITERNKAVEIANINRKNVIKVILLLGIAYKERDEANDKLRKLLLVKPYSLFSESIASHALDTNRAVPSTQPVDVSLSPITTHLTTQPQPPAPAPLGPNMGPSSSRGPDNSYVSSLNPRQNVDIQTMGNVSPNTSYVSSFTSSQKVGFGPMYDDGPSSSSYDDYFIDVDFDPGFGYMGSTSVDNMNEASSSHDQATTSYDKILAKDMSLPENGKFLQSVQEASSLLDAAMVTLPLPQWRNPPQALPISQLPPLPMPKDKRPQYN</sequence>
<gene>
    <name evidence="2" type="ORF">RND81_05G271100</name>
</gene>
<accession>A0AAW1L0E5</accession>
<evidence type="ECO:0000313" key="3">
    <source>
        <dbReference type="Proteomes" id="UP001443914"/>
    </source>
</evidence>
<name>A0AAW1L0E5_SAPOF</name>
<evidence type="ECO:0000256" key="1">
    <source>
        <dbReference type="SAM" id="MobiDB-lite"/>
    </source>
</evidence>